<accession>K0RBT7</accession>
<evidence type="ECO:0000313" key="2">
    <source>
        <dbReference type="EMBL" id="EJK44012.1"/>
    </source>
</evidence>
<dbReference type="EMBL" id="AGNL01050297">
    <property type="protein sequence ID" value="EJK44012.1"/>
    <property type="molecule type" value="Genomic_DNA"/>
</dbReference>
<protein>
    <submittedName>
        <fullName evidence="2">Uncharacterized protein</fullName>
    </submittedName>
</protein>
<organism evidence="2 3">
    <name type="scientific">Thalassiosira oceanica</name>
    <name type="common">Marine diatom</name>
    <dbReference type="NCBI Taxonomy" id="159749"/>
    <lineage>
        <taxon>Eukaryota</taxon>
        <taxon>Sar</taxon>
        <taxon>Stramenopiles</taxon>
        <taxon>Ochrophyta</taxon>
        <taxon>Bacillariophyta</taxon>
        <taxon>Coscinodiscophyceae</taxon>
        <taxon>Thalassiosirophycidae</taxon>
        <taxon>Thalassiosirales</taxon>
        <taxon>Thalassiosiraceae</taxon>
        <taxon>Thalassiosira</taxon>
    </lineage>
</organism>
<feature type="region of interest" description="Disordered" evidence="1">
    <location>
        <begin position="234"/>
        <end position="258"/>
    </location>
</feature>
<sequence>MSEIEDDVTQSSSCSSSEIIEGSPTTADTVNSSVFESFVRSVADKDSVGLTHVNSSVTWDGPEVESQVSTPSSHFAIGNVGQQLVANPMSNGDLVSTSAFVAKQVLASTVNTVRANYEAADQLSQQLIFPKGNEAALDGMQHPMRCDLSGVQDTSNMNNMLQNEHPQFARALEPAMLPKQHEDNALALMRRREGSISQQPFYQTSKPGRYEFSSPLPAPIQEEKSILGKLYESDTFDSECGPDQNYSKEDRYAAHMRR</sequence>
<evidence type="ECO:0000256" key="1">
    <source>
        <dbReference type="SAM" id="MobiDB-lite"/>
    </source>
</evidence>
<dbReference type="Proteomes" id="UP000266841">
    <property type="component" value="Unassembled WGS sequence"/>
</dbReference>
<feature type="compositionally biased region" description="Low complexity" evidence="1">
    <location>
        <begin position="11"/>
        <end position="23"/>
    </location>
</feature>
<keyword evidence="3" id="KW-1185">Reference proteome</keyword>
<proteinExistence type="predicted"/>
<name>K0RBT7_THAOC</name>
<gene>
    <name evidence="2" type="ORF">THAOC_37489</name>
</gene>
<dbReference type="AlphaFoldDB" id="K0RBT7"/>
<feature type="compositionally biased region" description="Basic and acidic residues" evidence="1">
    <location>
        <begin position="246"/>
        <end position="258"/>
    </location>
</feature>
<comment type="caution">
    <text evidence="2">The sequence shown here is derived from an EMBL/GenBank/DDBJ whole genome shotgun (WGS) entry which is preliminary data.</text>
</comment>
<feature type="region of interest" description="Disordered" evidence="1">
    <location>
        <begin position="1"/>
        <end position="27"/>
    </location>
</feature>
<reference evidence="2 3" key="1">
    <citation type="journal article" date="2012" name="Genome Biol.">
        <title>Genome and low-iron response of an oceanic diatom adapted to chronic iron limitation.</title>
        <authorList>
            <person name="Lommer M."/>
            <person name="Specht M."/>
            <person name="Roy A.S."/>
            <person name="Kraemer L."/>
            <person name="Andreson R."/>
            <person name="Gutowska M.A."/>
            <person name="Wolf J."/>
            <person name="Bergner S.V."/>
            <person name="Schilhabel M.B."/>
            <person name="Klostermeier U.C."/>
            <person name="Beiko R.G."/>
            <person name="Rosenstiel P."/>
            <person name="Hippler M."/>
            <person name="Laroche J."/>
        </authorList>
    </citation>
    <scope>NUCLEOTIDE SEQUENCE [LARGE SCALE GENOMIC DNA]</scope>
    <source>
        <strain evidence="2 3">CCMP1005</strain>
    </source>
</reference>
<evidence type="ECO:0000313" key="3">
    <source>
        <dbReference type="Proteomes" id="UP000266841"/>
    </source>
</evidence>